<dbReference type="CDD" id="cd03364">
    <property type="entry name" value="TOPRIM_DnaG_primases"/>
    <property type="match status" value="1"/>
</dbReference>
<evidence type="ECO:0000256" key="5">
    <source>
        <dbReference type="ARBA" id="ARBA00022695"/>
    </source>
</evidence>
<evidence type="ECO:0000256" key="9">
    <source>
        <dbReference type="ARBA" id="ARBA00022833"/>
    </source>
</evidence>
<dbReference type="InterPro" id="IPR006171">
    <property type="entry name" value="TOPRIM_dom"/>
</dbReference>
<evidence type="ECO:0000256" key="4">
    <source>
        <dbReference type="ARBA" id="ARBA00022679"/>
    </source>
</evidence>
<evidence type="ECO:0000256" key="12">
    <source>
        <dbReference type="ARBA" id="ARBA00023163"/>
    </source>
</evidence>
<dbReference type="NCBIfam" id="TIGR01391">
    <property type="entry name" value="dnaG"/>
    <property type="match status" value="1"/>
</dbReference>
<dbReference type="Gene3D" id="3.40.1360.10">
    <property type="match status" value="1"/>
</dbReference>
<dbReference type="SUPFAM" id="SSF56731">
    <property type="entry name" value="DNA primase core"/>
    <property type="match status" value="1"/>
</dbReference>
<dbReference type="PANTHER" id="PTHR30313">
    <property type="entry name" value="DNA PRIMASE"/>
    <property type="match status" value="1"/>
</dbReference>
<dbReference type="SMART" id="SM00400">
    <property type="entry name" value="ZnF_CHCC"/>
    <property type="match status" value="1"/>
</dbReference>
<evidence type="ECO:0000256" key="8">
    <source>
        <dbReference type="ARBA" id="ARBA00022771"/>
    </source>
</evidence>
<dbReference type="InterPro" id="IPR036977">
    <property type="entry name" value="DNA_primase_Znf_CHC2"/>
</dbReference>
<dbReference type="PROSITE" id="PS50880">
    <property type="entry name" value="TOPRIM"/>
    <property type="match status" value="1"/>
</dbReference>
<evidence type="ECO:0000256" key="10">
    <source>
        <dbReference type="ARBA" id="ARBA00022842"/>
    </source>
</evidence>
<dbReference type="GO" id="GO:0003677">
    <property type="term" value="F:DNA binding"/>
    <property type="evidence" value="ECO:0007669"/>
    <property type="project" value="UniProtKB-KW"/>
</dbReference>
<keyword evidence="7" id="KW-0479">Metal-binding</keyword>
<proteinExistence type="predicted"/>
<keyword evidence="3" id="KW-0639">Primosome</keyword>
<dbReference type="AlphaFoldDB" id="X1KP35"/>
<keyword evidence="5" id="KW-0548">Nucleotidyltransferase</keyword>
<keyword evidence="12" id="KW-0804">Transcription</keyword>
<dbReference type="PANTHER" id="PTHR30313:SF2">
    <property type="entry name" value="DNA PRIMASE"/>
    <property type="match status" value="1"/>
</dbReference>
<dbReference type="InterPro" id="IPR037068">
    <property type="entry name" value="DNA_primase_core_N_sf"/>
</dbReference>
<evidence type="ECO:0000256" key="2">
    <source>
        <dbReference type="ARBA" id="ARBA00022478"/>
    </source>
</evidence>
<dbReference type="Pfam" id="PF13155">
    <property type="entry name" value="Toprim_2"/>
    <property type="match status" value="1"/>
</dbReference>
<dbReference type="Pfam" id="PF01807">
    <property type="entry name" value="Zn_ribbon_DnaG"/>
    <property type="match status" value="1"/>
</dbReference>
<dbReference type="GO" id="GO:0000428">
    <property type="term" value="C:DNA-directed RNA polymerase complex"/>
    <property type="evidence" value="ECO:0007669"/>
    <property type="project" value="UniProtKB-KW"/>
</dbReference>
<dbReference type="Pfam" id="PF08275">
    <property type="entry name" value="DNAG_N"/>
    <property type="match status" value="1"/>
</dbReference>
<dbReference type="InterPro" id="IPR013264">
    <property type="entry name" value="DNAG_N"/>
</dbReference>
<evidence type="ECO:0000256" key="11">
    <source>
        <dbReference type="ARBA" id="ARBA00023125"/>
    </source>
</evidence>
<feature type="non-terminal residue" evidence="14">
    <location>
        <position position="397"/>
    </location>
</feature>
<dbReference type="GO" id="GO:0006269">
    <property type="term" value="P:DNA replication, synthesis of primer"/>
    <property type="evidence" value="ECO:0007669"/>
    <property type="project" value="UniProtKB-KW"/>
</dbReference>
<evidence type="ECO:0000256" key="7">
    <source>
        <dbReference type="ARBA" id="ARBA00022723"/>
    </source>
</evidence>
<dbReference type="InterPro" id="IPR034151">
    <property type="entry name" value="TOPRIM_DnaG_bac"/>
</dbReference>
<dbReference type="GO" id="GO:0003899">
    <property type="term" value="F:DNA-directed RNA polymerase activity"/>
    <property type="evidence" value="ECO:0007669"/>
    <property type="project" value="InterPro"/>
</dbReference>
<sequence length="397" mass="44540">MSVINDVKQRVDIVELISDYVPLRKAGRNFKALCPFHSEKNPSFFVFPDQQTWHCFGACNTGGDVFAFIMKKEGVDFGRALPLLARRAGIVLNEPTEAEKAKDKETERLFGINELISEYYHHLLLSTTAGERVRSYLNSRGITLETIRKFRLGFSPDDWEAGKGFLINKGYEQKDLVDIGLIIEKEDGGSYDRFRNRLMFPIWDIKGRVIGFGARVLDDSQPKYTNSPQTLLFDKGSNFYGIDKAKDIIRKENLAIIVEGYMDVLAAHQNGWQNVVASMGIALTEKQVNILKRLTKNITLALDADMAGEEATLRSGEILARSLDRKAIPVPLWSGLVRCESMLVAEIKVIPLPSGKDPAEVIIETPKLWQGMVTQALPILEFALEAVVSKVDFNKAE</sequence>
<keyword evidence="4" id="KW-0808">Transferase</keyword>
<dbReference type="FunFam" id="3.90.580.10:FF:000001">
    <property type="entry name" value="DNA primase"/>
    <property type="match status" value="1"/>
</dbReference>
<reference evidence="14" key="1">
    <citation type="journal article" date="2014" name="Front. Microbiol.">
        <title>High frequency of phylogenetically diverse reductive dehalogenase-homologous genes in deep subseafloor sedimentary metagenomes.</title>
        <authorList>
            <person name="Kawai M."/>
            <person name="Futagami T."/>
            <person name="Toyoda A."/>
            <person name="Takaki Y."/>
            <person name="Nishi S."/>
            <person name="Hori S."/>
            <person name="Arai W."/>
            <person name="Tsubouchi T."/>
            <person name="Morono Y."/>
            <person name="Uchiyama I."/>
            <person name="Ito T."/>
            <person name="Fujiyama A."/>
            <person name="Inagaki F."/>
            <person name="Takami H."/>
        </authorList>
    </citation>
    <scope>NUCLEOTIDE SEQUENCE</scope>
    <source>
        <strain evidence="14">Expedition CK06-06</strain>
    </source>
</reference>
<keyword evidence="6" id="KW-0235">DNA replication</keyword>
<dbReference type="Gene3D" id="3.90.980.10">
    <property type="entry name" value="DNA primase, catalytic core, N-terminal domain"/>
    <property type="match status" value="1"/>
</dbReference>
<comment type="caution">
    <text evidence="14">The sequence shown here is derived from an EMBL/GenBank/DDBJ whole genome shotgun (WGS) entry which is preliminary data.</text>
</comment>
<dbReference type="SMART" id="SM00493">
    <property type="entry name" value="TOPRIM"/>
    <property type="match status" value="1"/>
</dbReference>
<dbReference type="FunFam" id="3.90.980.10:FF:000001">
    <property type="entry name" value="DNA primase"/>
    <property type="match status" value="1"/>
</dbReference>
<evidence type="ECO:0000259" key="13">
    <source>
        <dbReference type="PROSITE" id="PS50880"/>
    </source>
</evidence>
<evidence type="ECO:0000256" key="3">
    <source>
        <dbReference type="ARBA" id="ARBA00022515"/>
    </source>
</evidence>
<keyword evidence="8" id="KW-0863">Zinc-finger</keyword>
<dbReference type="InterPro" id="IPR002694">
    <property type="entry name" value="Znf_CHC2"/>
</dbReference>
<dbReference type="SUPFAM" id="SSF57783">
    <property type="entry name" value="Zinc beta-ribbon"/>
    <property type="match status" value="1"/>
</dbReference>
<dbReference type="GO" id="GO:1990077">
    <property type="term" value="C:primosome complex"/>
    <property type="evidence" value="ECO:0007669"/>
    <property type="project" value="UniProtKB-KW"/>
</dbReference>
<evidence type="ECO:0000256" key="1">
    <source>
        <dbReference type="ARBA" id="ARBA00001947"/>
    </source>
</evidence>
<organism evidence="14">
    <name type="scientific">marine sediment metagenome</name>
    <dbReference type="NCBI Taxonomy" id="412755"/>
    <lineage>
        <taxon>unclassified sequences</taxon>
        <taxon>metagenomes</taxon>
        <taxon>ecological metagenomes</taxon>
    </lineage>
</organism>
<dbReference type="EMBL" id="BARV01001097">
    <property type="protein sequence ID" value="GAH91904.1"/>
    <property type="molecule type" value="Genomic_DNA"/>
</dbReference>
<dbReference type="InterPro" id="IPR006295">
    <property type="entry name" value="DNA_primase_DnaG"/>
</dbReference>
<keyword evidence="2" id="KW-0240">DNA-directed RNA polymerase</keyword>
<comment type="cofactor">
    <cofactor evidence="1">
        <name>Zn(2+)</name>
        <dbReference type="ChEBI" id="CHEBI:29105"/>
    </cofactor>
</comment>
<feature type="domain" description="Toprim" evidence="13">
    <location>
        <begin position="253"/>
        <end position="331"/>
    </location>
</feature>
<keyword evidence="10" id="KW-0460">Magnesium</keyword>
<dbReference type="GO" id="GO:0005737">
    <property type="term" value="C:cytoplasm"/>
    <property type="evidence" value="ECO:0007669"/>
    <property type="project" value="TreeGrafter"/>
</dbReference>
<gene>
    <name evidence="14" type="ORF">S06H3_03386</name>
</gene>
<dbReference type="GO" id="GO:0008270">
    <property type="term" value="F:zinc ion binding"/>
    <property type="evidence" value="ECO:0007669"/>
    <property type="project" value="UniProtKB-KW"/>
</dbReference>
<dbReference type="Gene3D" id="3.90.580.10">
    <property type="entry name" value="Zinc finger, CHC2-type domain"/>
    <property type="match status" value="1"/>
</dbReference>
<evidence type="ECO:0000313" key="14">
    <source>
        <dbReference type="EMBL" id="GAH91904.1"/>
    </source>
</evidence>
<name>X1KP35_9ZZZZ</name>
<keyword evidence="9" id="KW-0862">Zinc</keyword>
<keyword evidence="11" id="KW-0238">DNA-binding</keyword>
<dbReference type="InterPro" id="IPR050219">
    <property type="entry name" value="DnaG_primase"/>
</dbReference>
<accession>X1KP35</accession>
<protein>
    <recommendedName>
        <fullName evidence="13">Toprim domain-containing protein</fullName>
    </recommendedName>
</protein>
<evidence type="ECO:0000256" key="6">
    <source>
        <dbReference type="ARBA" id="ARBA00022705"/>
    </source>
</evidence>